<name>A0AAV3RMR8_LITER</name>
<accession>A0AAV3RMR8</accession>
<protein>
    <recommendedName>
        <fullName evidence="3">DUF4283 domain-containing protein</fullName>
    </recommendedName>
</protein>
<organism evidence="1 2">
    <name type="scientific">Lithospermum erythrorhizon</name>
    <name type="common">Purple gromwell</name>
    <name type="synonym">Lithospermum officinale var. erythrorhizon</name>
    <dbReference type="NCBI Taxonomy" id="34254"/>
    <lineage>
        <taxon>Eukaryota</taxon>
        <taxon>Viridiplantae</taxon>
        <taxon>Streptophyta</taxon>
        <taxon>Embryophyta</taxon>
        <taxon>Tracheophyta</taxon>
        <taxon>Spermatophyta</taxon>
        <taxon>Magnoliopsida</taxon>
        <taxon>eudicotyledons</taxon>
        <taxon>Gunneridae</taxon>
        <taxon>Pentapetalae</taxon>
        <taxon>asterids</taxon>
        <taxon>lamiids</taxon>
        <taxon>Boraginales</taxon>
        <taxon>Boraginaceae</taxon>
        <taxon>Boraginoideae</taxon>
        <taxon>Lithospermeae</taxon>
        <taxon>Lithospermum</taxon>
    </lineage>
</organism>
<sequence length="244" mass="28100">MVAESDLARVLGSLSLEGEELDELFVPDMAYDKVEERYQFSLVGRVLTKKKFHVQTFKDTVRNLWGVQEGVQVLDMGTNLFHFVFNYGVRFTPRFTKARGSIRGIEGEFFQDEQQERELTSIIEEHREDRFVAFEGERREVPHLRVGELKERQRKAFFEDNMNNGHDKDLLGGSNSRSFANKENTVLGDATVSEWQITTKELPRNVAKNTTCTRWFWIGEHKSSFTRAGGVCQGGKQHDKAGEE</sequence>
<proteinExistence type="predicted"/>
<gene>
    <name evidence="1" type="ORF">LIER_42294</name>
</gene>
<dbReference type="Proteomes" id="UP001454036">
    <property type="component" value="Unassembled WGS sequence"/>
</dbReference>
<evidence type="ECO:0008006" key="3">
    <source>
        <dbReference type="Google" id="ProtNLM"/>
    </source>
</evidence>
<evidence type="ECO:0000313" key="1">
    <source>
        <dbReference type="EMBL" id="GAA0182091.1"/>
    </source>
</evidence>
<dbReference type="EMBL" id="BAABME010028786">
    <property type="protein sequence ID" value="GAA0182091.1"/>
    <property type="molecule type" value="Genomic_DNA"/>
</dbReference>
<evidence type="ECO:0000313" key="2">
    <source>
        <dbReference type="Proteomes" id="UP001454036"/>
    </source>
</evidence>
<reference evidence="1 2" key="1">
    <citation type="submission" date="2024-01" db="EMBL/GenBank/DDBJ databases">
        <title>The complete chloroplast genome sequence of Lithospermum erythrorhizon: insights into the phylogenetic relationship among Boraginaceae species and the maternal lineages of purple gromwells.</title>
        <authorList>
            <person name="Okada T."/>
            <person name="Watanabe K."/>
        </authorList>
    </citation>
    <scope>NUCLEOTIDE SEQUENCE [LARGE SCALE GENOMIC DNA]</scope>
</reference>
<dbReference type="AlphaFoldDB" id="A0AAV3RMR8"/>
<comment type="caution">
    <text evidence="1">The sequence shown here is derived from an EMBL/GenBank/DDBJ whole genome shotgun (WGS) entry which is preliminary data.</text>
</comment>
<keyword evidence="2" id="KW-1185">Reference proteome</keyword>